<proteinExistence type="predicted"/>
<dbReference type="PROSITE" id="PS00889">
    <property type="entry name" value="CNMP_BINDING_2"/>
    <property type="match status" value="1"/>
</dbReference>
<evidence type="ECO:0000313" key="5">
    <source>
        <dbReference type="Proteomes" id="UP000093336"/>
    </source>
</evidence>
<name>A0A0W0UJY7_9GAMM</name>
<protein>
    <submittedName>
        <fullName evidence="2">Cyclic nucleotide-binding protein</fullName>
    </submittedName>
</protein>
<dbReference type="Gene3D" id="2.60.120.10">
    <property type="entry name" value="Jelly Rolls"/>
    <property type="match status" value="1"/>
</dbReference>
<keyword evidence="5" id="KW-1185">Reference proteome</keyword>
<dbReference type="PRINTS" id="PR00103">
    <property type="entry name" value="CAMPKINASE"/>
</dbReference>
<dbReference type="PROSITE" id="PS50042">
    <property type="entry name" value="CNMP_BINDING_3"/>
    <property type="match status" value="1"/>
</dbReference>
<dbReference type="InterPro" id="IPR018488">
    <property type="entry name" value="cNMP-bd_CS"/>
</dbReference>
<dbReference type="Proteomes" id="UP000093336">
    <property type="component" value="Unassembled WGS sequence"/>
</dbReference>
<dbReference type="SMART" id="SM00100">
    <property type="entry name" value="cNMP"/>
    <property type="match status" value="1"/>
</dbReference>
<dbReference type="Pfam" id="PF00027">
    <property type="entry name" value="cNMP_binding"/>
    <property type="match status" value="1"/>
</dbReference>
<sequence length="153" mass="17551">MLIIEKVFLLKSVDLFAELSEERLVSIAEVIQEEFINKGHEIFHKGDKGDNLYLIKEGLISIHDGDNELTRLTSEEFFGEMSLLSSEKRTASATAIEDSILLTLNQWQFYELLETDVSILKGIIQTLCTRLIKQNQLIIQLKNSINNQCNYED</sequence>
<comment type="caution">
    <text evidence="2">The sequence shown here is derived from an EMBL/GenBank/DDBJ whole genome shotgun (WGS) entry which is preliminary data.</text>
</comment>
<dbReference type="GO" id="GO:0003254">
    <property type="term" value="P:regulation of membrane depolarization"/>
    <property type="evidence" value="ECO:0007669"/>
    <property type="project" value="TreeGrafter"/>
</dbReference>
<dbReference type="GO" id="GO:0035725">
    <property type="term" value="P:sodium ion transmembrane transport"/>
    <property type="evidence" value="ECO:0007669"/>
    <property type="project" value="TreeGrafter"/>
</dbReference>
<feature type="domain" description="Cyclic nucleotide-binding" evidence="1">
    <location>
        <begin position="15"/>
        <end position="130"/>
    </location>
</feature>
<gene>
    <name evidence="3" type="ORF">A8135_00435</name>
    <name evidence="2" type="ORF">Ljam_2417</name>
</gene>
<dbReference type="InterPro" id="IPR000595">
    <property type="entry name" value="cNMP-bd_dom"/>
</dbReference>
<dbReference type="Proteomes" id="UP000054715">
    <property type="component" value="Unassembled WGS sequence"/>
</dbReference>
<dbReference type="SUPFAM" id="SSF51206">
    <property type="entry name" value="cAMP-binding domain-like"/>
    <property type="match status" value="1"/>
</dbReference>
<evidence type="ECO:0000313" key="4">
    <source>
        <dbReference type="Proteomes" id="UP000054715"/>
    </source>
</evidence>
<dbReference type="CDD" id="cd00038">
    <property type="entry name" value="CAP_ED"/>
    <property type="match status" value="1"/>
</dbReference>
<reference evidence="3 5" key="2">
    <citation type="submission" date="2016-05" db="EMBL/GenBank/DDBJ databases">
        <authorList>
            <person name="Prochazka B."/>
            <person name="Indra A."/>
            <person name="Hasenberger P."/>
            <person name="Blaschitz M."/>
            <person name="Wagner L."/>
            <person name="Wewalka G."/>
            <person name="Sorschag S."/>
            <person name="Schmid D."/>
            <person name="Ruppitsch W."/>
        </authorList>
    </citation>
    <scope>NUCLEOTIDE SEQUENCE [LARGE SCALE GENOMIC DNA]</scope>
    <source>
        <strain evidence="3 5">974010_12</strain>
    </source>
</reference>
<dbReference type="GO" id="GO:0005249">
    <property type="term" value="F:voltage-gated potassium channel activity"/>
    <property type="evidence" value="ECO:0007669"/>
    <property type="project" value="TreeGrafter"/>
</dbReference>
<dbReference type="STRING" id="455.Ljam_2417"/>
<dbReference type="AlphaFoldDB" id="A0A0W0UJY7"/>
<dbReference type="EMBL" id="LNYG01000013">
    <property type="protein sequence ID" value="KTD08222.1"/>
    <property type="molecule type" value="Genomic_DNA"/>
</dbReference>
<dbReference type="RefSeq" id="WP_058450270.1">
    <property type="nucleotide sequence ID" value="NZ_CAAAJF010000011.1"/>
</dbReference>
<dbReference type="EMBL" id="LYOZ01000010">
    <property type="protein sequence ID" value="OCH98545.1"/>
    <property type="molecule type" value="Genomic_DNA"/>
</dbReference>
<dbReference type="OrthoDB" id="6881322at2"/>
<evidence type="ECO:0000313" key="2">
    <source>
        <dbReference type="EMBL" id="KTD08222.1"/>
    </source>
</evidence>
<reference evidence="2 4" key="1">
    <citation type="submission" date="2015-11" db="EMBL/GenBank/DDBJ databases">
        <title>Genomic analysis of 38 Legionella species identifies large and diverse effector repertoires.</title>
        <authorList>
            <person name="Burstein D."/>
            <person name="Amaro F."/>
            <person name="Zusman T."/>
            <person name="Lifshitz Z."/>
            <person name="Cohen O."/>
            <person name="Gilbert J.A."/>
            <person name="Pupko T."/>
            <person name="Shuman H.A."/>
            <person name="Segal G."/>
        </authorList>
    </citation>
    <scope>NUCLEOTIDE SEQUENCE [LARGE SCALE GENOMIC DNA]</scope>
    <source>
        <strain evidence="2 4">JA-26-G1-E2</strain>
    </source>
</reference>
<accession>A0A0W0UJY7</accession>
<dbReference type="InterPro" id="IPR051413">
    <property type="entry name" value="K/Na_HCN_channel"/>
</dbReference>
<dbReference type="GO" id="GO:0098855">
    <property type="term" value="C:HCN channel complex"/>
    <property type="evidence" value="ECO:0007669"/>
    <property type="project" value="TreeGrafter"/>
</dbReference>
<evidence type="ECO:0000313" key="3">
    <source>
        <dbReference type="EMBL" id="OCH98545.1"/>
    </source>
</evidence>
<dbReference type="PATRIC" id="fig|455.5.peg.2541"/>
<evidence type="ECO:0000259" key="1">
    <source>
        <dbReference type="PROSITE" id="PS50042"/>
    </source>
</evidence>
<dbReference type="InterPro" id="IPR014710">
    <property type="entry name" value="RmlC-like_jellyroll"/>
</dbReference>
<organism evidence="2 4">
    <name type="scientific">Legionella jamestowniensis</name>
    <dbReference type="NCBI Taxonomy" id="455"/>
    <lineage>
        <taxon>Bacteria</taxon>
        <taxon>Pseudomonadati</taxon>
        <taxon>Pseudomonadota</taxon>
        <taxon>Gammaproteobacteria</taxon>
        <taxon>Legionellales</taxon>
        <taxon>Legionellaceae</taxon>
        <taxon>Legionella</taxon>
    </lineage>
</organism>
<dbReference type="PANTHER" id="PTHR45689:SF5">
    <property type="entry name" value="I[[H]] CHANNEL, ISOFORM E"/>
    <property type="match status" value="1"/>
</dbReference>
<dbReference type="PANTHER" id="PTHR45689">
    <property type="entry name" value="I[[H]] CHANNEL, ISOFORM E"/>
    <property type="match status" value="1"/>
</dbReference>
<dbReference type="InterPro" id="IPR018490">
    <property type="entry name" value="cNMP-bd_dom_sf"/>
</dbReference>